<evidence type="ECO:0000256" key="7">
    <source>
        <dbReference type="ARBA" id="ARBA00022989"/>
    </source>
</evidence>
<evidence type="ECO:0000256" key="10">
    <source>
        <dbReference type="ARBA" id="ARBA00023180"/>
    </source>
</evidence>
<keyword evidence="3" id="KW-0433">Leucine-rich repeat</keyword>
<dbReference type="InterPro" id="IPR035897">
    <property type="entry name" value="Toll_tir_struct_dom_sf"/>
</dbReference>
<dbReference type="GO" id="GO:0038023">
    <property type="term" value="F:signaling receptor activity"/>
    <property type="evidence" value="ECO:0007669"/>
    <property type="project" value="TreeGrafter"/>
</dbReference>
<keyword evidence="10" id="KW-0325">Glycoprotein</keyword>
<dbReference type="PANTHER" id="PTHR24365">
    <property type="entry name" value="TOLL-LIKE RECEPTOR"/>
    <property type="match status" value="1"/>
</dbReference>
<dbReference type="InterPro" id="IPR000483">
    <property type="entry name" value="Cys-rich_flank_reg_C"/>
</dbReference>
<keyword evidence="4 11" id="KW-0812">Transmembrane</keyword>
<evidence type="ECO:0000256" key="12">
    <source>
        <dbReference type="SAM" id="SignalP"/>
    </source>
</evidence>
<keyword evidence="5 12" id="KW-0732">Signal</keyword>
<dbReference type="InterPro" id="IPR032675">
    <property type="entry name" value="LRR_dom_sf"/>
</dbReference>
<evidence type="ECO:0000256" key="6">
    <source>
        <dbReference type="ARBA" id="ARBA00022737"/>
    </source>
</evidence>
<dbReference type="PANTHER" id="PTHR24365:SF541">
    <property type="entry name" value="PROTEIN TOLL-RELATED"/>
    <property type="match status" value="1"/>
</dbReference>
<evidence type="ECO:0000256" key="2">
    <source>
        <dbReference type="ARBA" id="ARBA00009634"/>
    </source>
</evidence>
<comment type="similarity">
    <text evidence="2">Belongs to the Toll-like receptor family.</text>
</comment>
<dbReference type="InterPro" id="IPR003591">
    <property type="entry name" value="Leu-rich_rpt_typical-subtyp"/>
</dbReference>
<dbReference type="Pfam" id="PF13855">
    <property type="entry name" value="LRR_8"/>
    <property type="match status" value="2"/>
</dbReference>
<evidence type="ECO:0000256" key="3">
    <source>
        <dbReference type="ARBA" id="ARBA00022614"/>
    </source>
</evidence>
<keyword evidence="7 11" id="KW-1133">Transmembrane helix</keyword>
<sequence>MIYNWTIHVFLHILFLVFVYGIPKDRNCLKRYCSCSRKKLKTSCFSLIYIPNIPEYSGTLEMTNNKIPHINVTLFRNVSGNHIKILIFRNNSIKTITSDAFVTLNHLERLQISNEPNLDIFALSKSFNSLNKSLIDVLRFEGNNWKMLPNNIFDSLTGSNLSQISLNDNNLPNVDTAVFRPFYRVRKIYCRKNKVVNIMIDEIGFRTVEHIDLTSNNINSVPKFCNGEKCLAPRLRVLTLNDNALRFLESISFKCLYRLEELRLDSNRFTSLGNNVFTYLTNLKRLTINTAHRITRLSPLVFNSSSLQKLQFAQNGFIFDKCKQGVACERYDVDTIFRFLPKLVDLDLTKNFLPDDTEFLLRMFSPLVKLQKLNLHSASLDKLPYNLFQKMQHLEILILSGNKLAKWNQNTFVNVTSLRKLHIQGNNINLINKTTFPLNLLLSLEKLDLTSNPFWCTCDLMWFLDTIRKTNLSKTLTMWPSRYACSYPNELKYRWLKNYRPTVESCTPWDPTDTIIAFVFLGVLLVVISVTIILKCQTNIRNILYLIRLHRHKRRNCSSDLPAKYEFDAFIVYCDSDRHWVHGELLKRLEEVNLRICVHYRDFEAGQPITSNIENFMNKSWKIIVVMSNNFAKSEWCQWELCLVQERRRRKGSNAMVLIMRQQIDSKHMTSPLRTLLYTTPYLTWKSGLGQNIFWKAVIKGIKKTYSDPPIAVNLVDPCSLKT</sequence>
<feature type="signal peptide" evidence="12">
    <location>
        <begin position="1"/>
        <end position="21"/>
    </location>
</feature>
<dbReference type="Gene3D" id="3.40.50.10140">
    <property type="entry name" value="Toll/interleukin-1 receptor homology (TIR) domain"/>
    <property type="match status" value="1"/>
</dbReference>
<evidence type="ECO:0000256" key="9">
    <source>
        <dbReference type="ARBA" id="ARBA00023170"/>
    </source>
</evidence>
<evidence type="ECO:0000256" key="11">
    <source>
        <dbReference type="SAM" id="Phobius"/>
    </source>
</evidence>
<comment type="subcellular location">
    <subcellularLocation>
        <location evidence="1">Membrane</location>
        <topology evidence="1">Single-pass type I membrane protein</topology>
    </subcellularLocation>
</comment>
<keyword evidence="9 14" id="KW-0675">Receptor</keyword>
<dbReference type="PROSITE" id="PS50104">
    <property type="entry name" value="TIR"/>
    <property type="match status" value="1"/>
</dbReference>
<evidence type="ECO:0000259" key="13">
    <source>
        <dbReference type="PROSITE" id="PS50104"/>
    </source>
</evidence>
<protein>
    <submittedName>
        <fullName evidence="14">Toll-like receptor O</fullName>
    </submittedName>
</protein>
<dbReference type="EMBL" id="KC413023">
    <property type="protein sequence ID" value="AGI05191.1"/>
    <property type="molecule type" value="mRNA"/>
</dbReference>
<reference evidence="14" key="1">
    <citation type="journal article" date="2013" name="Dev. Comp. Immunol.">
        <title>Toll-like receptors and MyD88 adaptors in Mytilus: Complete cds and gene expression levels.</title>
        <authorList>
            <person name="Toubiana M."/>
            <person name="Gerdol M."/>
            <person name="Rosani U."/>
            <person name="Pallavicini A."/>
            <person name="Venier P."/>
            <person name="Roch P."/>
        </authorList>
    </citation>
    <scope>NUCLEOTIDE SEQUENCE</scope>
</reference>
<dbReference type="GO" id="GO:0005886">
    <property type="term" value="C:plasma membrane"/>
    <property type="evidence" value="ECO:0007669"/>
    <property type="project" value="TreeGrafter"/>
</dbReference>
<dbReference type="GO" id="GO:0007165">
    <property type="term" value="P:signal transduction"/>
    <property type="evidence" value="ECO:0007669"/>
    <property type="project" value="InterPro"/>
</dbReference>
<dbReference type="SMART" id="SM00255">
    <property type="entry name" value="TIR"/>
    <property type="match status" value="1"/>
</dbReference>
<dbReference type="InterPro" id="IPR001611">
    <property type="entry name" value="Leu-rich_rpt"/>
</dbReference>
<evidence type="ECO:0000256" key="4">
    <source>
        <dbReference type="ARBA" id="ARBA00022692"/>
    </source>
</evidence>
<evidence type="ECO:0000313" key="14">
    <source>
        <dbReference type="EMBL" id="AGI05191.1"/>
    </source>
</evidence>
<feature type="transmembrane region" description="Helical" evidence="11">
    <location>
        <begin position="515"/>
        <end position="534"/>
    </location>
</feature>
<organism evidence="14">
    <name type="scientific">Mytilus galloprovincialis</name>
    <name type="common">Mediterranean mussel</name>
    <dbReference type="NCBI Taxonomy" id="29158"/>
    <lineage>
        <taxon>Eukaryota</taxon>
        <taxon>Metazoa</taxon>
        <taxon>Spiralia</taxon>
        <taxon>Lophotrochozoa</taxon>
        <taxon>Mollusca</taxon>
        <taxon>Bivalvia</taxon>
        <taxon>Autobranchia</taxon>
        <taxon>Pteriomorphia</taxon>
        <taxon>Mytilida</taxon>
        <taxon>Mytiloidea</taxon>
        <taxon>Mytilidae</taxon>
        <taxon>Mytilinae</taxon>
        <taxon>Mytilus</taxon>
    </lineage>
</organism>
<dbReference type="Gene3D" id="3.80.10.10">
    <property type="entry name" value="Ribonuclease Inhibitor"/>
    <property type="match status" value="3"/>
</dbReference>
<dbReference type="AlphaFoldDB" id="M4W9C8"/>
<dbReference type="SUPFAM" id="SSF52058">
    <property type="entry name" value="L domain-like"/>
    <property type="match status" value="2"/>
</dbReference>
<dbReference type="Pfam" id="PF01582">
    <property type="entry name" value="TIR"/>
    <property type="match status" value="1"/>
</dbReference>
<accession>M4W9C8</accession>
<keyword evidence="6" id="KW-0677">Repeat</keyword>
<name>M4W9C8_MYTGA</name>
<feature type="domain" description="TIR" evidence="13">
    <location>
        <begin position="565"/>
        <end position="702"/>
    </location>
</feature>
<feature type="chain" id="PRO_5004060593" evidence="12">
    <location>
        <begin position="22"/>
        <end position="723"/>
    </location>
</feature>
<dbReference type="InterPro" id="IPR000157">
    <property type="entry name" value="TIR_dom"/>
</dbReference>
<dbReference type="SMART" id="SM00082">
    <property type="entry name" value="LRRCT"/>
    <property type="match status" value="1"/>
</dbReference>
<evidence type="ECO:0000256" key="1">
    <source>
        <dbReference type="ARBA" id="ARBA00004479"/>
    </source>
</evidence>
<evidence type="ECO:0000256" key="8">
    <source>
        <dbReference type="ARBA" id="ARBA00023136"/>
    </source>
</evidence>
<evidence type="ECO:0000256" key="5">
    <source>
        <dbReference type="ARBA" id="ARBA00022729"/>
    </source>
</evidence>
<dbReference type="SMART" id="SM00369">
    <property type="entry name" value="LRR_TYP"/>
    <property type="match status" value="6"/>
</dbReference>
<keyword evidence="8 11" id="KW-0472">Membrane</keyword>
<proteinExistence type="evidence at transcript level"/>
<dbReference type="SUPFAM" id="SSF52200">
    <property type="entry name" value="Toll/Interleukin receptor TIR domain"/>
    <property type="match status" value="1"/>
</dbReference>